<evidence type="ECO:0000256" key="5">
    <source>
        <dbReference type="ARBA" id="ARBA00023239"/>
    </source>
</evidence>
<dbReference type="NCBIfam" id="TIGR00247">
    <property type="entry name" value="endolytic transglycosylase MltG"/>
    <property type="match status" value="1"/>
</dbReference>
<dbReference type="GO" id="GO:0071555">
    <property type="term" value="P:cell wall organization"/>
    <property type="evidence" value="ECO:0007669"/>
    <property type="project" value="UniProtKB-KW"/>
</dbReference>
<dbReference type="eggNOG" id="COG1559">
    <property type="taxonomic scope" value="Bacteria"/>
</dbReference>
<dbReference type="OrthoDB" id="9814591at2"/>
<dbReference type="InterPro" id="IPR003770">
    <property type="entry name" value="MLTG-like"/>
</dbReference>
<dbReference type="GO" id="GO:0009252">
    <property type="term" value="P:peptidoglycan biosynthetic process"/>
    <property type="evidence" value="ECO:0007669"/>
    <property type="project" value="UniProtKB-UniRule"/>
</dbReference>
<feature type="site" description="Important for catalytic activity" evidence="7">
    <location>
        <position position="254"/>
    </location>
</feature>
<dbReference type="Gene3D" id="3.30.1490.480">
    <property type="entry name" value="Endolytic murein transglycosylase"/>
    <property type="match status" value="2"/>
</dbReference>
<dbReference type="PANTHER" id="PTHR30518:SF2">
    <property type="entry name" value="ENDOLYTIC MUREIN TRANSGLYCOSYLASE"/>
    <property type="match status" value="1"/>
</dbReference>
<comment type="caution">
    <text evidence="8">The sequence shown here is derived from an EMBL/GenBank/DDBJ whole genome shotgun (WGS) entry which is preliminary data.</text>
</comment>
<comment type="similarity">
    <text evidence="7">Belongs to the transglycosylase MltG family.</text>
</comment>
<dbReference type="Proteomes" id="UP000005801">
    <property type="component" value="Unassembled WGS sequence"/>
</dbReference>
<comment type="function">
    <text evidence="7">Functions as a peptidoglycan terminase that cleaves nascent peptidoglycan strands endolytically to terminate their elongation.</text>
</comment>
<dbReference type="EMBL" id="ABCS01000012">
    <property type="protein sequence ID" value="EDM80294.1"/>
    <property type="molecule type" value="Genomic_DNA"/>
</dbReference>
<keyword evidence="6 7" id="KW-0961">Cell wall biogenesis/degradation</keyword>
<evidence type="ECO:0000256" key="3">
    <source>
        <dbReference type="ARBA" id="ARBA00022989"/>
    </source>
</evidence>
<keyword evidence="4 7" id="KW-0472">Membrane</keyword>
<dbReference type="CDD" id="cd08010">
    <property type="entry name" value="MltG_like"/>
    <property type="match status" value="1"/>
</dbReference>
<proteinExistence type="inferred from homology"/>
<dbReference type="EC" id="4.2.2.29" evidence="7"/>
<keyword evidence="1 7" id="KW-1003">Cell membrane</keyword>
<keyword evidence="9" id="KW-1185">Reference proteome</keyword>
<name>A6G1N0_9BACT</name>
<evidence type="ECO:0000313" key="9">
    <source>
        <dbReference type="Proteomes" id="UP000005801"/>
    </source>
</evidence>
<evidence type="ECO:0000256" key="6">
    <source>
        <dbReference type="ARBA" id="ARBA00023316"/>
    </source>
</evidence>
<accession>A6G1N0</accession>
<gene>
    <name evidence="7" type="primary">mltG</name>
    <name evidence="8" type="ORF">PPSIR1_36627</name>
</gene>
<evidence type="ECO:0000256" key="7">
    <source>
        <dbReference type="HAMAP-Rule" id="MF_02065"/>
    </source>
</evidence>
<dbReference type="GO" id="GO:0008932">
    <property type="term" value="F:lytic endotransglycosylase activity"/>
    <property type="evidence" value="ECO:0007669"/>
    <property type="project" value="UniProtKB-UniRule"/>
</dbReference>
<dbReference type="AlphaFoldDB" id="A6G1N0"/>
<evidence type="ECO:0000256" key="1">
    <source>
        <dbReference type="ARBA" id="ARBA00022475"/>
    </source>
</evidence>
<evidence type="ECO:0000256" key="4">
    <source>
        <dbReference type="ARBA" id="ARBA00023136"/>
    </source>
</evidence>
<comment type="catalytic activity">
    <reaction evidence="7">
        <text>a peptidoglycan chain = a peptidoglycan chain with N-acetyl-1,6-anhydromuramyl-[peptide] at the reducing end + a peptidoglycan chain with N-acetylglucosamine at the non-reducing end.</text>
        <dbReference type="EC" id="4.2.2.29"/>
    </reaction>
</comment>
<dbReference type="STRING" id="391625.PPSIR1_36627"/>
<dbReference type="RefSeq" id="WP_006970629.1">
    <property type="nucleotide sequence ID" value="NZ_ABCS01000012.1"/>
</dbReference>
<organism evidence="8 9">
    <name type="scientific">Plesiocystis pacifica SIR-1</name>
    <dbReference type="NCBI Taxonomy" id="391625"/>
    <lineage>
        <taxon>Bacteria</taxon>
        <taxon>Pseudomonadati</taxon>
        <taxon>Myxococcota</taxon>
        <taxon>Polyangia</taxon>
        <taxon>Nannocystales</taxon>
        <taxon>Nannocystaceae</taxon>
        <taxon>Plesiocystis</taxon>
    </lineage>
</organism>
<evidence type="ECO:0000256" key="2">
    <source>
        <dbReference type="ARBA" id="ARBA00022692"/>
    </source>
</evidence>
<dbReference type="HAMAP" id="MF_02065">
    <property type="entry name" value="MltG"/>
    <property type="match status" value="1"/>
</dbReference>
<protein>
    <recommendedName>
        <fullName evidence="7">Endolytic murein transglycosylase</fullName>
        <ecNumber evidence="7">4.2.2.29</ecNumber>
    </recommendedName>
    <alternativeName>
        <fullName evidence="7">Peptidoglycan lytic transglycosylase</fullName>
    </alternativeName>
    <alternativeName>
        <fullName evidence="7">Peptidoglycan polymerization terminase</fullName>
    </alternativeName>
</protein>
<dbReference type="GO" id="GO:0005886">
    <property type="term" value="C:plasma membrane"/>
    <property type="evidence" value="ECO:0007669"/>
    <property type="project" value="UniProtKB-UniRule"/>
</dbReference>
<dbReference type="Pfam" id="PF02618">
    <property type="entry name" value="YceG"/>
    <property type="match status" value="1"/>
</dbReference>
<keyword evidence="2 7" id="KW-0812">Transmembrane</keyword>
<evidence type="ECO:0000313" key="8">
    <source>
        <dbReference type="EMBL" id="EDM80294.1"/>
    </source>
</evidence>
<keyword evidence="5 7" id="KW-0456">Lyase</keyword>
<reference evidence="8 9" key="1">
    <citation type="submission" date="2007-06" db="EMBL/GenBank/DDBJ databases">
        <authorList>
            <person name="Shimkets L."/>
            <person name="Ferriera S."/>
            <person name="Johnson J."/>
            <person name="Kravitz S."/>
            <person name="Beeson K."/>
            <person name="Sutton G."/>
            <person name="Rogers Y.-H."/>
            <person name="Friedman R."/>
            <person name="Frazier M."/>
            <person name="Venter J.C."/>
        </authorList>
    </citation>
    <scope>NUCLEOTIDE SEQUENCE [LARGE SCALE GENOMIC DNA]</scope>
    <source>
        <strain evidence="8 9">SIR-1</strain>
    </source>
</reference>
<dbReference type="Gene3D" id="3.30.160.60">
    <property type="entry name" value="Classic Zinc Finger"/>
    <property type="match status" value="1"/>
</dbReference>
<keyword evidence="3 7" id="KW-1133">Transmembrane helix</keyword>
<sequence length="393" mass="44154">MNTRRKPARREPVPWFMPRRSKRPQRVALAIIVSLVCFAGFSARSAYTRLMTYPDRPGVGGGQQITLTIPAGSSFPKVLQILQEHEVIGADEATAFKLFVLHRGAAGKVTAGKHTFRGDMTPTQILEELMHSEPVHERRVTIPEGKNSLQIAEIFADAGLGGDEQALLYAMRDPELLAELGIEGENAEGYLFPDTYRFSTSVSAEDIVRRLVKRHRQVYAELRKQHVDGARKLAEDFEWGDPEIVIMASLIEKETGQAAERPRIASVFLNRLRFESFKPKLLQTDPTIIYGCTVPKRVSAACEEFEGRIRRIHLRDPDNPYNTYTHEGLPPGPISNPGRGSLEAVLAPERTRYLYFVSRNDGTHYFSKSRREHEEAVDKFIRGGAKGDGSVQE</sequence>
<dbReference type="PANTHER" id="PTHR30518">
    <property type="entry name" value="ENDOLYTIC MUREIN TRANSGLYCOSYLASE"/>
    <property type="match status" value="1"/>
</dbReference>